<sequence>MYCINFYFILGNINLLFDSKAREFFRLMFLNNFVLRFNSSAMTHGFFVIFVGKKGCMQKIVAKMMETENDK</sequence>
<organism evidence="2 3">
    <name type="scientific">Brachionus plicatilis</name>
    <name type="common">Marine rotifer</name>
    <name type="synonym">Brachionus muelleri</name>
    <dbReference type="NCBI Taxonomy" id="10195"/>
    <lineage>
        <taxon>Eukaryota</taxon>
        <taxon>Metazoa</taxon>
        <taxon>Spiralia</taxon>
        <taxon>Gnathifera</taxon>
        <taxon>Rotifera</taxon>
        <taxon>Eurotatoria</taxon>
        <taxon>Monogononta</taxon>
        <taxon>Pseudotrocha</taxon>
        <taxon>Ploima</taxon>
        <taxon>Brachionidae</taxon>
        <taxon>Brachionus</taxon>
    </lineage>
</organism>
<reference evidence="2 3" key="1">
    <citation type="journal article" date="2018" name="Sci. Rep.">
        <title>Genomic signatures of local adaptation to the degree of environmental predictability in rotifers.</title>
        <authorList>
            <person name="Franch-Gras L."/>
            <person name="Hahn C."/>
            <person name="Garcia-Roger E.M."/>
            <person name="Carmona M.J."/>
            <person name="Serra M."/>
            <person name="Gomez A."/>
        </authorList>
    </citation>
    <scope>NUCLEOTIDE SEQUENCE [LARGE SCALE GENOMIC DNA]</scope>
    <source>
        <strain evidence="2">HYR1</strain>
    </source>
</reference>
<dbReference type="EMBL" id="REGN01003695">
    <property type="protein sequence ID" value="RNA21333.1"/>
    <property type="molecule type" value="Genomic_DNA"/>
</dbReference>
<accession>A0A3M7RCP0</accession>
<evidence type="ECO:0000313" key="2">
    <source>
        <dbReference type="EMBL" id="RNA21333.1"/>
    </source>
</evidence>
<protein>
    <submittedName>
        <fullName evidence="2">Uncharacterized protein</fullName>
    </submittedName>
</protein>
<feature type="transmembrane region" description="Helical" evidence="1">
    <location>
        <begin position="33"/>
        <end position="51"/>
    </location>
</feature>
<keyword evidence="3" id="KW-1185">Reference proteome</keyword>
<evidence type="ECO:0000256" key="1">
    <source>
        <dbReference type="SAM" id="Phobius"/>
    </source>
</evidence>
<comment type="caution">
    <text evidence="2">The sequence shown here is derived from an EMBL/GenBank/DDBJ whole genome shotgun (WGS) entry which is preliminary data.</text>
</comment>
<keyword evidence="1" id="KW-1133">Transmembrane helix</keyword>
<proteinExistence type="predicted"/>
<dbReference type="AlphaFoldDB" id="A0A3M7RCP0"/>
<dbReference type="Proteomes" id="UP000276133">
    <property type="component" value="Unassembled WGS sequence"/>
</dbReference>
<gene>
    <name evidence="2" type="ORF">BpHYR1_028644</name>
</gene>
<keyword evidence="1" id="KW-0472">Membrane</keyword>
<keyword evidence="1" id="KW-0812">Transmembrane</keyword>
<evidence type="ECO:0000313" key="3">
    <source>
        <dbReference type="Proteomes" id="UP000276133"/>
    </source>
</evidence>
<name>A0A3M7RCP0_BRAPC</name>